<dbReference type="Gene3D" id="3.40.720.10">
    <property type="entry name" value="Alkaline Phosphatase, subunit A"/>
    <property type="match status" value="1"/>
</dbReference>
<dbReference type="EMBL" id="JAVRHV010000001">
    <property type="protein sequence ID" value="MDT0551853.1"/>
    <property type="molecule type" value="Genomic_DNA"/>
</dbReference>
<dbReference type="PROSITE" id="PS51257">
    <property type="entry name" value="PROKAR_LIPOPROTEIN"/>
    <property type="match status" value="1"/>
</dbReference>
<comment type="caution">
    <text evidence="2">The sequence shown here is derived from an EMBL/GenBank/DDBJ whole genome shotgun (WGS) entry which is preliminary data.</text>
</comment>
<dbReference type="PANTHER" id="PTHR43751:SF3">
    <property type="entry name" value="SULFATASE N-TERMINAL DOMAIN-CONTAINING PROTEIN"/>
    <property type="match status" value="1"/>
</dbReference>
<dbReference type="RefSeq" id="WP_311591662.1">
    <property type="nucleotide sequence ID" value="NZ_JAVRHV010000001.1"/>
</dbReference>
<dbReference type="Proteomes" id="UP001252186">
    <property type="component" value="Unassembled WGS sequence"/>
</dbReference>
<protein>
    <submittedName>
        <fullName evidence="2">Sulfatase-like hydrolase/transferase</fullName>
    </submittedName>
</protein>
<dbReference type="PANTHER" id="PTHR43751">
    <property type="entry name" value="SULFATASE"/>
    <property type="match status" value="1"/>
</dbReference>
<dbReference type="InterPro" id="IPR052701">
    <property type="entry name" value="GAG_Ulvan_Degrading_Sulfatases"/>
</dbReference>
<keyword evidence="3" id="KW-1185">Reference proteome</keyword>
<evidence type="ECO:0000313" key="2">
    <source>
        <dbReference type="EMBL" id="MDT0551853.1"/>
    </source>
</evidence>
<sequence length="526" mass="60419">MVKFDSIFLFIVFTLIVSGCKKKLGDEKSSPNVILIYADDLGRGLLSHEGQKIIQTPNIDKLAETGVRFESAYGGMFCSPARASLLTGYHDLHTDKWEISRAGLYSDITRDKYTREQVENAYDKQATPVPENEVFLPEVFKQAGYVTAQVGKLDWGFATTHKQLKRHGWDYYYGYYDHQRCHGFYPPFLFENGEMVMIEGNTRADCGKTAEWDKNGGYEDRWNMEGKKQYSQNLFLDKMIGFLRKNKDSSFFLYHPTQLPHGPSSIPEIHPDFKSNNELTEIEKTYASMVKMLDDHVGILVEELKTLGLYENTIIVFSGDNGHEIYYPSEDKINKPMLNMQTGKNFDNVHTKYYSELVGDVFNGNDGMAGMKRDNWEGAVRVPLIYNWPGKLEEGKTIHTKVANYDMMNTFADLLNVDLSNEKDGLSYLPELLGEKSGKVHDFIVYSSFQGPALVTQDGWKLRYYGPKDIYQLYYLPDDYREDMELSENHPEKLERLKIELIKACNGDIKNGWFSYQSGILETPNI</sequence>
<evidence type="ECO:0000313" key="3">
    <source>
        <dbReference type="Proteomes" id="UP001252186"/>
    </source>
</evidence>
<organism evidence="2 3">
    <name type="scientific">Urechidicola vernalis</name>
    <dbReference type="NCBI Taxonomy" id="3075600"/>
    <lineage>
        <taxon>Bacteria</taxon>
        <taxon>Pseudomonadati</taxon>
        <taxon>Bacteroidota</taxon>
        <taxon>Flavobacteriia</taxon>
        <taxon>Flavobacteriales</taxon>
        <taxon>Flavobacteriaceae</taxon>
        <taxon>Urechidicola</taxon>
    </lineage>
</organism>
<dbReference type="InterPro" id="IPR000917">
    <property type="entry name" value="Sulfatase_N"/>
</dbReference>
<name>A0ABU2Y0Z6_9FLAO</name>
<feature type="domain" description="Sulfatase N-terminal" evidence="1">
    <location>
        <begin position="31"/>
        <end position="417"/>
    </location>
</feature>
<accession>A0ABU2Y0Z6</accession>
<dbReference type="Gene3D" id="3.30.1120.10">
    <property type="match status" value="1"/>
</dbReference>
<proteinExistence type="predicted"/>
<evidence type="ECO:0000259" key="1">
    <source>
        <dbReference type="Pfam" id="PF00884"/>
    </source>
</evidence>
<reference evidence="2 3" key="1">
    <citation type="submission" date="2023-09" db="EMBL/GenBank/DDBJ databases">
        <authorList>
            <person name="Rey-Velasco X."/>
        </authorList>
    </citation>
    <scope>NUCLEOTIDE SEQUENCE [LARGE SCALE GENOMIC DNA]</scope>
    <source>
        <strain evidence="2 3">P050</strain>
    </source>
</reference>
<gene>
    <name evidence="2" type="ORF">RM519_01225</name>
</gene>
<dbReference type="InterPro" id="IPR017850">
    <property type="entry name" value="Alkaline_phosphatase_core_sf"/>
</dbReference>
<dbReference type="Pfam" id="PF00884">
    <property type="entry name" value="Sulfatase"/>
    <property type="match status" value="1"/>
</dbReference>
<dbReference type="SUPFAM" id="SSF53649">
    <property type="entry name" value="Alkaline phosphatase-like"/>
    <property type="match status" value="1"/>
</dbReference>